<dbReference type="InterPro" id="IPR036365">
    <property type="entry name" value="PGBD-like_sf"/>
</dbReference>
<feature type="domain" description="Peptidoglycan binding-like" evidence="1">
    <location>
        <begin position="10"/>
        <end position="65"/>
    </location>
</feature>
<dbReference type="Pfam" id="PF01471">
    <property type="entry name" value="PG_binding_1"/>
    <property type="match status" value="1"/>
</dbReference>
<dbReference type="Proteomes" id="UP000295367">
    <property type="component" value="Unassembled WGS sequence"/>
</dbReference>
<protein>
    <submittedName>
        <fullName evidence="2">Putative peptidoglycan binding protein</fullName>
    </submittedName>
</protein>
<dbReference type="InterPro" id="IPR036366">
    <property type="entry name" value="PGBDSf"/>
</dbReference>
<evidence type="ECO:0000313" key="3">
    <source>
        <dbReference type="Proteomes" id="UP000295367"/>
    </source>
</evidence>
<organism evidence="2 3">
    <name type="scientific">Sulfurirhabdus autotrophica</name>
    <dbReference type="NCBI Taxonomy" id="1706046"/>
    <lineage>
        <taxon>Bacteria</taxon>
        <taxon>Pseudomonadati</taxon>
        <taxon>Pseudomonadota</taxon>
        <taxon>Betaproteobacteria</taxon>
        <taxon>Nitrosomonadales</taxon>
        <taxon>Sulfuricellaceae</taxon>
        <taxon>Sulfurirhabdus</taxon>
    </lineage>
</organism>
<dbReference type="Gene3D" id="1.10.101.10">
    <property type="entry name" value="PGBD-like superfamily/PGBD"/>
    <property type="match status" value="1"/>
</dbReference>
<evidence type="ECO:0000259" key="1">
    <source>
        <dbReference type="Pfam" id="PF01471"/>
    </source>
</evidence>
<keyword evidence="3" id="KW-1185">Reference proteome</keyword>
<reference evidence="2 3" key="1">
    <citation type="submission" date="2019-03" db="EMBL/GenBank/DDBJ databases">
        <title>Genomic Encyclopedia of Type Strains, Phase IV (KMG-IV): sequencing the most valuable type-strain genomes for metagenomic binning, comparative biology and taxonomic classification.</title>
        <authorList>
            <person name="Goeker M."/>
        </authorList>
    </citation>
    <scope>NUCLEOTIDE SEQUENCE [LARGE SCALE GENOMIC DNA]</scope>
    <source>
        <strain evidence="2 3">DSM 100309</strain>
    </source>
</reference>
<sequence length="323" mass="35877">MATYRVGSKGPEILQIQTRLKTLALYNGPLDGEFGGGTEAAVKVFQKSNQLEIDGQVGAITWKALFNRKIPDPAIVSKPADYKCLALTGAFETGVGIPECFAGISGDFDGQGLSFGVLQWNFGQDSLQPLLKDMIKNNKKIVKSIFQDHYDVLIEALNADKHELMQFARSIQHPIKHFVFEPWRGMFKALGRTEEFQAIEQQYSNGLYKSALKLCNDYGLKSERGVALMFDIKVQNGSINKLVQAQIQRDFANLPASLSKEEIEVEKMKIIANRRAEASNPRWVEDVRARKLCIAQGGGTIHGITYELDSQFGISLNNVDVSS</sequence>
<dbReference type="SUPFAM" id="SSF47090">
    <property type="entry name" value="PGBD-like"/>
    <property type="match status" value="1"/>
</dbReference>
<comment type="caution">
    <text evidence="2">The sequence shown here is derived from an EMBL/GenBank/DDBJ whole genome shotgun (WGS) entry which is preliminary data.</text>
</comment>
<proteinExistence type="predicted"/>
<dbReference type="RefSeq" id="WP_189836564.1">
    <property type="nucleotide sequence ID" value="NZ_BHVT01000075.1"/>
</dbReference>
<dbReference type="InterPro" id="IPR002477">
    <property type="entry name" value="Peptidoglycan-bd-like"/>
</dbReference>
<dbReference type="EMBL" id="SMCO01000029">
    <property type="protein sequence ID" value="TCV80236.1"/>
    <property type="molecule type" value="Genomic_DNA"/>
</dbReference>
<gene>
    <name evidence="2" type="ORF">EDC63_12925</name>
</gene>
<accession>A0A4R3XRF2</accession>
<dbReference type="AlphaFoldDB" id="A0A4R3XRF2"/>
<name>A0A4R3XRF2_9PROT</name>
<evidence type="ECO:0000313" key="2">
    <source>
        <dbReference type="EMBL" id="TCV80236.1"/>
    </source>
</evidence>